<keyword evidence="5 10" id="KW-0328">Glycosyltransferase</keyword>
<protein>
    <recommendedName>
        <fullName evidence="4 10">4-alpha-glucanotransferase</fullName>
        <ecNumber evidence="3 10">2.4.1.25</ecNumber>
    </recommendedName>
    <alternativeName>
        <fullName evidence="8 10">Amylomaltase</fullName>
    </alternativeName>
    <alternativeName>
        <fullName evidence="9 10">Disproportionating enzyme</fullName>
    </alternativeName>
</protein>
<comment type="similarity">
    <text evidence="2 10">Belongs to the disproportionating enzyme family.</text>
</comment>
<dbReference type="PANTHER" id="PTHR32438">
    <property type="entry name" value="4-ALPHA-GLUCANOTRANSFERASE DPE1, CHLOROPLASTIC/AMYLOPLASTIC"/>
    <property type="match status" value="1"/>
</dbReference>
<name>A0A1N6N2N6_9RHOB</name>
<gene>
    <name evidence="11" type="ORF">SAMN05421641_10123</name>
</gene>
<comment type="catalytic activity">
    <reaction evidence="1 10">
        <text>Transfers a segment of a (1-&gt;4)-alpha-D-glucan to a new position in an acceptor, which may be glucose or a (1-&gt;4)-alpha-D-glucan.</text>
        <dbReference type="EC" id="2.4.1.25"/>
    </reaction>
</comment>
<evidence type="ECO:0000256" key="10">
    <source>
        <dbReference type="RuleBase" id="RU361207"/>
    </source>
</evidence>
<dbReference type="InterPro" id="IPR003385">
    <property type="entry name" value="Glyco_hydro_77"/>
</dbReference>
<reference evidence="11 12" key="1">
    <citation type="submission" date="2017-01" db="EMBL/GenBank/DDBJ databases">
        <authorList>
            <person name="Varghese N."/>
            <person name="Submissions S."/>
        </authorList>
    </citation>
    <scope>NUCLEOTIDE SEQUENCE [LARGE SCALE GENOMIC DNA]</scope>
    <source>
        <strain evidence="11 12">ATCC 700171</strain>
    </source>
</reference>
<evidence type="ECO:0000256" key="1">
    <source>
        <dbReference type="ARBA" id="ARBA00000439"/>
    </source>
</evidence>
<dbReference type="EMBL" id="FTMK01000001">
    <property type="protein sequence ID" value="SIP86350.1"/>
    <property type="molecule type" value="Genomic_DNA"/>
</dbReference>
<dbReference type="GO" id="GO:0005975">
    <property type="term" value="P:carbohydrate metabolic process"/>
    <property type="evidence" value="ECO:0007669"/>
    <property type="project" value="InterPro"/>
</dbReference>
<evidence type="ECO:0000313" key="11">
    <source>
        <dbReference type="EMBL" id="SIP86350.1"/>
    </source>
</evidence>
<dbReference type="NCBIfam" id="TIGR00217">
    <property type="entry name" value="malQ"/>
    <property type="match status" value="1"/>
</dbReference>
<evidence type="ECO:0000256" key="6">
    <source>
        <dbReference type="ARBA" id="ARBA00022679"/>
    </source>
</evidence>
<dbReference type="Proteomes" id="UP000323956">
    <property type="component" value="Unassembled WGS sequence"/>
</dbReference>
<dbReference type="SUPFAM" id="SSF51445">
    <property type="entry name" value="(Trans)glycosidases"/>
    <property type="match status" value="1"/>
</dbReference>
<keyword evidence="7 10" id="KW-0119">Carbohydrate metabolism</keyword>
<evidence type="ECO:0000256" key="2">
    <source>
        <dbReference type="ARBA" id="ARBA00005684"/>
    </source>
</evidence>
<dbReference type="Gene3D" id="3.20.20.80">
    <property type="entry name" value="Glycosidases"/>
    <property type="match status" value="1"/>
</dbReference>
<evidence type="ECO:0000256" key="5">
    <source>
        <dbReference type="ARBA" id="ARBA00022676"/>
    </source>
</evidence>
<evidence type="ECO:0000256" key="8">
    <source>
        <dbReference type="ARBA" id="ARBA00031423"/>
    </source>
</evidence>
<proteinExistence type="inferred from homology"/>
<organism evidence="11 12">
    <name type="scientific">Paracoccus thiocyanatus</name>
    <dbReference type="NCBI Taxonomy" id="34006"/>
    <lineage>
        <taxon>Bacteria</taxon>
        <taxon>Pseudomonadati</taxon>
        <taxon>Pseudomonadota</taxon>
        <taxon>Alphaproteobacteria</taxon>
        <taxon>Rhodobacterales</taxon>
        <taxon>Paracoccaceae</taxon>
        <taxon>Paracoccus</taxon>
    </lineage>
</organism>
<evidence type="ECO:0000256" key="9">
    <source>
        <dbReference type="ARBA" id="ARBA00031501"/>
    </source>
</evidence>
<evidence type="ECO:0000256" key="4">
    <source>
        <dbReference type="ARBA" id="ARBA00020295"/>
    </source>
</evidence>
<dbReference type="RefSeq" id="WP_149763305.1">
    <property type="nucleotide sequence ID" value="NZ_FTMK01000001.1"/>
</dbReference>
<keyword evidence="6 10" id="KW-0808">Transferase</keyword>
<dbReference type="EC" id="2.4.1.25" evidence="3 10"/>
<dbReference type="PANTHER" id="PTHR32438:SF5">
    <property type="entry name" value="4-ALPHA-GLUCANOTRANSFERASE DPE1, CHLOROPLASTIC_AMYLOPLASTIC"/>
    <property type="match status" value="1"/>
</dbReference>
<evidence type="ECO:0000256" key="3">
    <source>
        <dbReference type="ARBA" id="ARBA00012560"/>
    </source>
</evidence>
<dbReference type="InterPro" id="IPR017853">
    <property type="entry name" value="GH"/>
</dbReference>
<dbReference type="AlphaFoldDB" id="A0A1N6N2N6"/>
<dbReference type="OrthoDB" id="9763489at2"/>
<evidence type="ECO:0000313" key="12">
    <source>
        <dbReference type="Proteomes" id="UP000323956"/>
    </source>
</evidence>
<dbReference type="Pfam" id="PF02446">
    <property type="entry name" value="Glyco_hydro_77"/>
    <property type="match status" value="1"/>
</dbReference>
<sequence>MTDARLILAERLGVSRGFRDHAGQWRETPVETAVALLAALGRPAPTAAQAQAALLDEDAGRLPQDVICAPGSRPDPGFDAWRLTLEDGAQSEGRGLLPPLPLGIHRLEAAGRNYTLLCAPPDLPPPARCWGLIAPLYGISAAGIGSYDDLALLAQGMARHGAAFLGINPIHAGFPTLPQLFSPYTPSHRRRLNVIHLPGGAGSTGPRVDYARDIPARMAALRAEYDGRPGDPAFDAWQADQGESLDRFALHQALSARLGAFWGDWPAGFGAPDTPAALAARAELAEEMRFHAWLQWRAERALAAAGQAARDGGMKHGLYLDLAVGTHPHGAETWEDRASFAMGASLGAPPDGFAPQGQNWGLAPFNPLALRAAAYAPLAQTLRRQLQFAGCLRIDHIPGFERAFWVPDGAPGAYVAMPRDAMLAVIRIEAARAGRAVIIGEDLGHISDGLREALAASGILGCRVAMFERESHHPPVFRPAAAYDRAAVASFSTHDLPTWRGWRQGADIAARARLAGQDAAAARQERAQEVAALDRLLPDNSLDALHGFLARTPSLLVAVQAELLLDMADQPNLPGTVGEYPNWQARLPMAAGDFPALPLVAGTASIMRDNDR</sequence>
<dbReference type="GO" id="GO:0004134">
    <property type="term" value="F:4-alpha-glucanotransferase activity"/>
    <property type="evidence" value="ECO:0007669"/>
    <property type="project" value="UniProtKB-EC"/>
</dbReference>
<accession>A0A1N6N2N6</accession>
<evidence type="ECO:0000256" key="7">
    <source>
        <dbReference type="ARBA" id="ARBA00023277"/>
    </source>
</evidence>